<evidence type="ECO:0008006" key="4">
    <source>
        <dbReference type="Google" id="ProtNLM"/>
    </source>
</evidence>
<feature type="compositionally biased region" description="Basic and acidic residues" evidence="1">
    <location>
        <begin position="276"/>
        <end position="288"/>
    </location>
</feature>
<organism evidence="2 3">
    <name type="scientific">Vitis vinifera</name>
    <name type="common">Grape</name>
    <dbReference type="NCBI Taxonomy" id="29760"/>
    <lineage>
        <taxon>Eukaryota</taxon>
        <taxon>Viridiplantae</taxon>
        <taxon>Streptophyta</taxon>
        <taxon>Embryophyta</taxon>
        <taxon>Tracheophyta</taxon>
        <taxon>Spermatophyta</taxon>
        <taxon>Magnoliopsida</taxon>
        <taxon>eudicotyledons</taxon>
        <taxon>Gunneridae</taxon>
        <taxon>Pentapetalae</taxon>
        <taxon>rosids</taxon>
        <taxon>Vitales</taxon>
        <taxon>Vitaceae</taxon>
        <taxon>Viteae</taxon>
        <taxon>Vitis</taxon>
    </lineage>
</organism>
<dbReference type="AlphaFoldDB" id="A0A438DPM6"/>
<feature type="region of interest" description="Disordered" evidence="1">
    <location>
        <begin position="188"/>
        <end position="210"/>
    </location>
</feature>
<sequence>MVRTLKVYVERKTFLVRFEGELGGKWCLLTEHSKGFIFTLGFEKEEVGWLIEHLTKTIKLKSYMGFNRKYRGKSNVHLMEVCFNNHGMFIRLSKFTSNINSTFLCKEKRFIHKHVGLLYRSFANVVRDKGPRKGRLAPVGRWARAVVCECTTDCDNWVKVGRNGENFNEGTINSPSFDLDNRRGIGGGRQVERDLSTADGSSSVGAAGIMKNGGESQKAEAFPMETLGKRRQVVGNSWFQPSSLSILNSNIQRLGPVRSKQVGEAWSRRDKAYSNEEVHRASNSKLERMAQSPLNPSSLV</sequence>
<gene>
    <name evidence="2" type="ORF">CK203_081679</name>
</gene>
<name>A0A438DPM6_VITVI</name>
<proteinExistence type="predicted"/>
<feature type="region of interest" description="Disordered" evidence="1">
    <location>
        <begin position="276"/>
        <end position="300"/>
    </location>
</feature>
<comment type="caution">
    <text evidence="2">The sequence shown here is derived from an EMBL/GenBank/DDBJ whole genome shotgun (WGS) entry which is preliminary data.</text>
</comment>
<accession>A0A438DPM6</accession>
<reference evidence="2 3" key="1">
    <citation type="journal article" date="2018" name="PLoS Genet.">
        <title>Population sequencing reveals clonal diversity and ancestral inbreeding in the grapevine cultivar Chardonnay.</title>
        <authorList>
            <person name="Roach M.J."/>
            <person name="Johnson D.L."/>
            <person name="Bohlmann J."/>
            <person name="van Vuuren H.J."/>
            <person name="Jones S.J."/>
            <person name="Pretorius I.S."/>
            <person name="Schmidt S.A."/>
            <person name="Borneman A.R."/>
        </authorList>
    </citation>
    <scope>NUCLEOTIDE SEQUENCE [LARGE SCALE GENOMIC DNA]</scope>
    <source>
        <strain evidence="3">cv. Chardonnay</strain>
        <tissue evidence="2">Leaf</tissue>
    </source>
</reference>
<evidence type="ECO:0000256" key="1">
    <source>
        <dbReference type="SAM" id="MobiDB-lite"/>
    </source>
</evidence>
<evidence type="ECO:0000313" key="3">
    <source>
        <dbReference type="Proteomes" id="UP000288805"/>
    </source>
</evidence>
<dbReference type="EMBL" id="QGNW01001539">
    <property type="protein sequence ID" value="RVW37390.1"/>
    <property type="molecule type" value="Genomic_DNA"/>
</dbReference>
<dbReference type="Proteomes" id="UP000288805">
    <property type="component" value="Unassembled WGS sequence"/>
</dbReference>
<protein>
    <recommendedName>
        <fullName evidence="4">DUF4283 domain-containing protein</fullName>
    </recommendedName>
</protein>
<evidence type="ECO:0000313" key="2">
    <source>
        <dbReference type="EMBL" id="RVW37390.1"/>
    </source>
</evidence>